<protein>
    <submittedName>
        <fullName evidence="1">Uncharacterized protein</fullName>
    </submittedName>
</protein>
<evidence type="ECO:0000313" key="1">
    <source>
        <dbReference type="EMBL" id="ATQ75162.1"/>
    </source>
</evidence>
<gene>
    <name evidence="1" type="ORF">CR152_12000</name>
</gene>
<dbReference type="Proteomes" id="UP000229897">
    <property type="component" value="Chromosome"/>
</dbReference>
<name>A0A2D2DJM1_9BURK</name>
<keyword evidence="2" id="KW-1185">Reference proteome</keyword>
<proteinExistence type="predicted"/>
<evidence type="ECO:0000313" key="2">
    <source>
        <dbReference type="Proteomes" id="UP000229897"/>
    </source>
</evidence>
<organism evidence="1 2">
    <name type="scientific">Massilia violaceinigra</name>
    <dbReference type="NCBI Taxonomy" id="2045208"/>
    <lineage>
        <taxon>Bacteria</taxon>
        <taxon>Pseudomonadati</taxon>
        <taxon>Pseudomonadota</taxon>
        <taxon>Betaproteobacteria</taxon>
        <taxon>Burkholderiales</taxon>
        <taxon>Oxalobacteraceae</taxon>
        <taxon>Telluria group</taxon>
        <taxon>Massilia</taxon>
    </lineage>
</organism>
<reference evidence="1" key="1">
    <citation type="submission" date="2017-10" db="EMBL/GenBank/DDBJ databases">
        <title>Massilia psychrophilum sp. nov., a novel purple-pigmented bacterium isolated from Tianshan glacier, Xinjiang Municipality, China.</title>
        <authorList>
            <person name="Wang H."/>
        </authorList>
    </citation>
    <scope>NUCLEOTIDE SEQUENCE [LARGE SCALE GENOMIC DNA]</scope>
    <source>
        <strain evidence="1">B2</strain>
    </source>
</reference>
<sequence>MRDRLPRLLRPHMFVLPAKTLLAFVRCYLQQFQTSLQRLALLANQSITGLTANQFRMRMQ</sequence>
<dbReference type="KEGG" id="mass:CR152_12000"/>
<dbReference type="EMBL" id="CP024608">
    <property type="protein sequence ID" value="ATQ75162.1"/>
    <property type="molecule type" value="Genomic_DNA"/>
</dbReference>
<dbReference type="AlphaFoldDB" id="A0A2D2DJM1"/>
<accession>A0A2D2DJM1</accession>